<dbReference type="InterPro" id="IPR031621">
    <property type="entry name" value="HisKA_7TM"/>
</dbReference>
<dbReference type="InterPro" id="IPR052016">
    <property type="entry name" value="Bact_Sigma-Reg"/>
</dbReference>
<keyword evidence="2" id="KW-1133">Transmembrane helix</keyword>
<feature type="transmembrane region" description="Helical" evidence="2">
    <location>
        <begin position="35"/>
        <end position="55"/>
    </location>
</feature>
<feature type="transmembrane region" description="Helical" evidence="2">
    <location>
        <begin position="6"/>
        <end position="23"/>
    </location>
</feature>
<dbReference type="AlphaFoldDB" id="A0A0E2D4N5"/>
<dbReference type="SMART" id="SM00331">
    <property type="entry name" value="PP2C_SIG"/>
    <property type="match status" value="1"/>
</dbReference>
<dbReference type="RefSeq" id="WP_001110377.1">
    <property type="nucleotide sequence ID" value="NZ_AHNR02000040.1"/>
</dbReference>
<keyword evidence="2" id="KW-0472">Membrane</keyword>
<comment type="caution">
    <text evidence="4">The sequence shown here is derived from an EMBL/GenBank/DDBJ whole genome shotgun (WGS) entry which is preliminary data.</text>
</comment>
<dbReference type="Gene3D" id="3.60.40.10">
    <property type="entry name" value="PPM-type phosphatase domain"/>
    <property type="match status" value="1"/>
</dbReference>
<feature type="transmembrane region" description="Helical" evidence="2">
    <location>
        <begin position="155"/>
        <end position="177"/>
    </location>
</feature>
<feature type="transmembrane region" description="Helical" evidence="2">
    <location>
        <begin position="189"/>
        <end position="207"/>
    </location>
</feature>
<evidence type="ECO:0000313" key="4">
    <source>
        <dbReference type="EMBL" id="EKR54978.1"/>
    </source>
</evidence>
<dbReference type="Pfam" id="PF16927">
    <property type="entry name" value="HisKA_7TM"/>
    <property type="match status" value="1"/>
</dbReference>
<dbReference type="EMBL" id="AHNR02000040">
    <property type="protein sequence ID" value="EKR54978.1"/>
    <property type="molecule type" value="Genomic_DNA"/>
</dbReference>
<dbReference type="GO" id="GO:0016791">
    <property type="term" value="F:phosphatase activity"/>
    <property type="evidence" value="ECO:0007669"/>
    <property type="project" value="TreeGrafter"/>
</dbReference>
<feature type="transmembrane region" description="Helical" evidence="2">
    <location>
        <begin position="219"/>
        <end position="241"/>
    </location>
</feature>
<evidence type="ECO:0000256" key="1">
    <source>
        <dbReference type="ARBA" id="ARBA00022801"/>
    </source>
</evidence>
<keyword evidence="1" id="KW-0378">Hydrolase</keyword>
<feature type="transmembrane region" description="Helical" evidence="2">
    <location>
        <begin position="108"/>
        <end position="135"/>
    </location>
</feature>
<name>A0A0E2D4N5_LEPIR</name>
<dbReference type="PANTHER" id="PTHR43156">
    <property type="entry name" value="STAGE II SPORULATION PROTEIN E-RELATED"/>
    <property type="match status" value="1"/>
</dbReference>
<proteinExistence type="predicted"/>
<feature type="domain" description="PPM-type phosphatase" evidence="3">
    <location>
        <begin position="384"/>
        <end position="597"/>
    </location>
</feature>
<evidence type="ECO:0000313" key="5">
    <source>
        <dbReference type="Proteomes" id="UP000001340"/>
    </source>
</evidence>
<evidence type="ECO:0000256" key="2">
    <source>
        <dbReference type="SAM" id="Phobius"/>
    </source>
</evidence>
<feature type="transmembrane region" description="Helical" evidence="2">
    <location>
        <begin position="67"/>
        <end position="87"/>
    </location>
</feature>
<dbReference type="InterPro" id="IPR036457">
    <property type="entry name" value="PPM-type-like_dom_sf"/>
</dbReference>
<protein>
    <submittedName>
        <fullName evidence="4">Stage II sporulation protein E</fullName>
    </submittedName>
</protein>
<sequence>MNYYLFLPMIAFVANTMFIAFVYARRTKNPVIRSYLLYTIILETWLFTHIFYWASPFETWTTWAFRILSITWLPVGLFYLEFVYIFSQNLNSRTQTTKSRSLLGSKTFSLEIFLWFFRIGIPILYLITLFTNWIIHGTAHYYWGNENEPSPLYYFVILIFVIFPSFIGLGILTKSLLTSEGEQKKQISLVLFGSTFLILASFYYEVIQIDDQGRLLSPPLTSIGILVQSFLIFIAITRYGFLKINVEGLATELFRDIHDGMILIEQDRSLFFINESAIKILGISNFLPSHFFPSDFLKDYQENLDHFSKEYKPVFNADCRGIELTRSNIQLTGKGNGHLFILRDISEKIESREKIESIYSAFNKDLEIAKIAQTSAISTKFPESRKFKFYSHFQPFELVGGDFLKALQRSDGKLDVFFADVSGHGISSAMVTGMLSISFQLAVETNPTPKEALEQIQSLLLNAVLNHHVSAVYFSFDPNTKILEYSYAGHHPILVFREGKVIPLEGEGRILLITSETELNNYTFQFKKGDIVFLYSDCLFEVRNASGEIFGYENFIQKMSEIPIYSPSKILKTAIDLALNFNNGKLTDDLTILILEIL</sequence>
<accession>A0A0E2D4N5</accession>
<dbReference type="PANTHER" id="PTHR43156:SF2">
    <property type="entry name" value="STAGE II SPORULATION PROTEIN E"/>
    <property type="match status" value="1"/>
</dbReference>
<dbReference type="InterPro" id="IPR001932">
    <property type="entry name" value="PPM-type_phosphatase-like_dom"/>
</dbReference>
<gene>
    <name evidence="4" type="ORF">LEP1GSC105_3896</name>
</gene>
<evidence type="ECO:0000259" key="3">
    <source>
        <dbReference type="SMART" id="SM00331"/>
    </source>
</evidence>
<dbReference type="Pfam" id="PF07228">
    <property type="entry name" value="SpoIIE"/>
    <property type="match status" value="1"/>
</dbReference>
<dbReference type="Proteomes" id="UP000001340">
    <property type="component" value="Unassembled WGS sequence"/>
</dbReference>
<organism evidence="4 5">
    <name type="scientific">Leptospira interrogans str. UI 12758</name>
    <dbReference type="NCBI Taxonomy" id="1049938"/>
    <lineage>
        <taxon>Bacteria</taxon>
        <taxon>Pseudomonadati</taxon>
        <taxon>Spirochaetota</taxon>
        <taxon>Spirochaetia</taxon>
        <taxon>Leptospirales</taxon>
        <taxon>Leptospiraceae</taxon>
        <taxon>Leptospira</taxon>
    </lineage>
</organism>
<keyword evidence="2" id="KW-0812">Transmembrane</keyword>
<dbReference type="SUPFAM" id="SSF81606">
    <property type="entry name" value="PP2C-like"/>
    <property type="match status" value="1"/>
</dbReference>
<reference evidence="4 5" key="1">
    <citation type="submission" date="2012-10" db="EMBL/GenBank/DDBJ databases">
        <authorList>
            <person name="Harkins D.M."/>
            <person name="Durkin A.S."/>
            <person name="Brinkac L.M."/>
            <person name="Haft D.H."/>
            <person name="Selengut J.D."/>
            <person name="Sanka R."/>
            <person name="DePew J."/>
            <person name="Purushe J."/>
            <person name="Chanthongthip A."/>
            <person name="Lattana O."/>
            <person name="Phetsouvanh R."/>
            <person name="Newton P.N."/>
            <person name="Vinetz J.M."/>
            <person name="Sutton G.G."/>
            <person name="Nierman W.C."/>
            <person name="Fouts D.E."/>
        </authorList>
    </citation>
    <scope>NUCLEOTIDE SEQUENCE [LARGE SCALE GENOMIC DNA]</scope>
    <source>
        <strain evidence="4 5">UI 12758</strain>
    </source>
</reference>